<feature type="domain" description="PPM-type phosphatase" evidence="1">
    <location>
        <begin position="1"/>
        <end position="416"/>
    </location>
</feature>
<dbReference type="InterPro" id="IPR036457">
    <property type="entry name" value="PPM-type-like_dom_sf"/>
</dbReference>
<name>A0ABD2QC73_9PLAT</name>
<comment type="caution">
    <text evidence="2">The sequence shown here is derived from an EMBL/GenBank/DDBJ whole genome shotgun (WGS) entry which is preliminary data.</text>
</comment>
<dbReference type="Gene3D" id="3.60.40.10">
    <property type="entry name" value="PPM-type phosphatase domain"/>
    <property type="match status" value="1"/>
</dbReference>
<gene>
    <name evidence="2" type="primary">PDP1</name>
    <name evidence="2" type="ORF">Ciccas_004218</name>
</gene>
<dbReference type="PANTHER" id="PTHR13832">
    <property type="entry name" value="PROTEIN PHOSPHATASE 2C"/>
    <property type="match status" value="1"/>
</dbReference>
<keyword evidence="3" id="KW-1185">Reference proteome</keyword>
<dbReference type="Proteomes" id="UP001626550">
    <property type="component" value="Unassembled WGS sequence"/>
</dbReference>
<accession>A0ABD2QC73</accession>
<sequence>MGQVADSTRSFFPPDDPIVYAANTFSGGYLYTVIDGHGGHTSAHAINLLHGDFLQTSLSPAQSLEFCLTHLQVSWPKPCELVEQCWIRARAKQHDGTPITCGPQGHWGPIDVGVAERHGAHLKRFIEESLSFDSEEDSILKESDTGDLIDPEGYCVISAEERNTLSSLLGGKETQHLTRISSIVNGIRNGFIRLDRDINSAALPDANDASPTEYRASDWTARQMITPHTAQNAQEVKRILSQHPMHEKDFIFRDDRLLGELMPFRAFGDIRLKWKADTLKKVASLLDLPPNYPVCPRFYQSPPYLVCTPQIRWAPLKVEPQPGCNRPVDRFVIIASDGLWDVCTPEEAVQVVASHLADYKNEPWRAESGDTAASRLIRTALGGQDMNPTRISVMLSVPAKIARYYRDDITAMVVYLHSEC</sequence>
<proteinExistence type="predicted"/>
<dbReference type="Pfam" id="PF00481">
    <property type="entry name" value="PP2C"/>
    <property type="match status" value="1"/>
</dbReference>
<dbReference type="PROSITE" id="PS51746">
    <property type="entry name" value="PPM_2"/>
    <property type="match status" value="1"/>
</dbReference>
<protein>
    <submittedName>
        <fullName evidence="2">[Pyruvate dehydrogenase [acetyl-transferring]]-phosphatase 1, mitochondrial</fullName>
    </submittedName>
</protein>
<dbReference type="EMBL" id="JBJKFK010000424">
    <property type="protein sequence ID" value="KAL3317133.1"/>
    <property type="molecule type" value="Genomic_DNA"/>
</dbReference>
<evidence type="ECO:0000259" key="1">
    <source>
        <dbReference type="PROSITE" id="PS51746"/>
    </source>
</evidence>
<dbReference type="PANTHER" id="PTHR13832:SF792">
    <property type="entry name" value="GM14286P"/>
    <property type="match status" value="1"/>
</dbReference>
<evidence type="ECO:0000313" key="3">
    <source>
        <dbReference type="Proteomes" id="UP001626550"/>
    </source>
</evidence>
<dbReference type="SMART" id="SM00332">
    <property type="entry name" value="PP2Cc"/>
    <property type="match status" value="1"/>
</dbReference>
<dbReference type="CDD" id="cd00143">
    <property type="entry name" value="PP2Cc"/>
    <property type="match status" value="1"/>
</dbReference>
<dbReference type="SUPFAM" id="SSF81606">
    <property type="entry name" value="PP2C-like"/>
    <property type="match status" value="1"/>
</dbReference>
<dbReference type="InterPro" id="IPR001932">
    <property type="entry name" value="PPM-type_phosphatase-like_dom"/>
</dbReference>
<organism evidence="2 3">
    <name type="scientific">Cichlidogyrus casuarinus</name>
    <dbReference type="NCBI Taxonomy" id="1844966"/>
    <lineage>
        <taxon>Eukaryota</taxon>
        <taxon>Metazoa</taxon>
        <taxon>Spiralia</taxon>
        <taxon>Lophotrochozoa</taxon>
        <taxon>Platyhelminthes</taxon>
        <taxon>Monogenea</taxon>
        <taxon>Monopisthocotylea</taxon>
        <taxon>Dactylogyridea</taxon>
        <taxon>Ancyrocephalidae</taxon>
        <taxon>Cichlidogyrus</taxon>
    </lineage>
</organism>
<dbReference type="AlphaFoldDB" id="A0ABD2QC73"/>
<reference evidence="2 3" key="1">
    <citation type="submission" date="2024-11" db="EMBL/GenBank/DDBJ databases">
        <title>Adaptive evolution of stress response genes in parasites aligns with host niche diversity.</title>
        <authorList>
            <person name="Hahn C."/>
            <person name="Resl P."/>
        </authorList>
    </citation>
    <scope>NUCLEOTIDE SEQUENCE [LARGE SCALE GENOMIC DNA]</scope>
    <source>
        <strain evidence="2">EGGRZ-B1_66</strain>
        <tissue evidence="2">Body</tissue>
    </source>
</reference>
<dbReference type="InterPro" id="IPR015655">
    <property type="entry name" value="PP2C"/>
</dbReference>
<evidence type="ECO:0000313" key="2">
    <source>
        <dbReference type="EMBL" id="KAL3317133.1"/>
    </source>
</evidence>